<gene>
    <name evidence="11" type="primary">graR_1</name>
    <name evidence="10" type="ORF">ATCC9714_05391</name>
    <name evidence="11" type="ORF">R28058_01551</name>
</gene>
<dbReference type="CDD" id="cd00383">
    <property type="entry name" value="trans_reg_C"/>
    <property type="match status" value="1"/>
</dbReference>
<evidence type="ECO:0000313" key="13">
    <source>
        <dbReference type="Proteomes" id="UP000049127"/>
    </source>
</evidence>
<dbReference type="Pfam" id="PF00486">
    <property type="entry name" value="Trans_reg_C"/>
    <property type="match status" value="1"/>
</dbReference>
<dbReference type="GO" id="GO:0006355">
    <property type="term" value="P:regulation of DNA-templated transcription"/>
    <property type="evidence" value="ECO:0007669"/>
    <property type="project" value="InterPro"/>
</dbReference>
<reference evidence="11 13" key="2">
    <citation type="submission" date="2015-01" db="EMBL/GenBank/DDBJ databases">
        <authorList>
            <person name="Aslett A.Martin."/>
            <person name="De Silva Nishadi"/>
        </authorList>
    </citation>
    <scope>NUCLEOTIDE SEQUENCE [LARGE SCALE GENOMIC DNA]</scope>
    <source>
        <strain evidence="11 13">R28058</strain>
    </source>
</reference>
<dbReference type="GeneID" id="97536412"/>
<reference evidence="10 12" key="1">
    <citation type="submission" date="2014-11" db="EMBL/GenBank/DDBJ databases">
        <authorList>
            <person name="Aslett M.A."/>
            <person name="De Silva N."/>
        </authorList>
    </citation>
    <scope>NUCLEOTIDE SEQUENCE [LARGE SCALE GENOMIC DNA]</scope>
    <source>
        <strain evidence="10 12">ATCC9714</strain>
    </source>
</reference>
<dbReference type="EMBL" id="LN679998">
    <property type="protein sequence ID" value="CEJ72651.1"/>
    <property type="molecule type" value="Genomic_DNA"/>
</dbReference>
<evidence type="ECO:0000256" key="5">
    <source>
        <dbReference type="ARBA" id="ARBA00024867"/>
    </source>
</evidence>
<dbReference type="SMART" id="SM00862">
    <property type="entry name" value="Trans_reg_C"/>
    <property type="match status" value="1"/>
</dbReference>
<dbReference type="OrthoDB" id="9790442at2"/>
<feature type="domain" description="Response regulatory" evidence="8">
    <location>
        <begin position="3"/>
        <end position="116"/>
    </location>
</feature>
<evidence type="ECO:0000313" key="10">
    <source>
        <dbReference type="EMBL" id="CEJ72651.1"/>
    </source>
</evidence>
<feature type="modified residue" description="4-aspartylphosphate" evidence="6">
    <location>
        <position position="52"/>
    </location>
</feature>
<dbReference type="AlphaFoldDB" id="A0A0A1RX67"/>
<evidence type="ECO:0000313" key="12">
    <source>
        <dbReference type="Proteomes" id="UP000032811"/>
    </source>
</evidence>
<dbReference type="PANTHER" id="PTHR48111">
    <property type="entry name" value="REGULATOR OF RPOS"/>
    <property type="match status" value="1"/>
</dbReference>
<protein>
    <recommendedName>
        <fullName evidence="1">Stage 0 sporulation protein A homolog</fullName>
    </recommendedName>
</protein>
<dbReference type="PANTHER" id="PTHR48111:SF43">
    <property type="entry name" value="STAGE 0 SPORULATION PROTEIN A HOMOLOG"/>
    <property type="match status" value="1"/>
</dbReference>
<dbReference type="GO" id="GO:0005829">
    <property type="term" value="C:cytosol"/>
    <property type="evidence" value="ECO:0007669"/>
    <property type="project" value="TreeGrafter"/>
</dbReference>
<comment type="function">
    <text evidence="5">May play the central regulatory role in sporulation. It may be an element of the effector pathway responsible for the activation of sporulation genes in response to nutritional stress. Spo0A may act in concert with spo0H (a sigma factor) to control the expression of some genes that are critical to the sporulation process.</text>
</comment>
<dbReference type="EMBL" id="CEKZ01000003">
    <property type="protein sequence ID" value="CEQ02422.1"/>
    <property type="molecule type" value="Genomic_DNA"/>
</dbReference>
<evidence type="ECO:0000256" key="3">
    <source>
        <dbReference type="ARBA" id="ARBA00023125"/>
    </source>
</evidence>
<dbReference type="InterPro" id="IPR001789">
    <property type="entry name" value="Sig_transdc_resp-reg_receiver"/>
</dbReference>
<evidence type="ECO:0000256" key="6">
    <source>
        <dbReference type="PROSITE-ProRule" id="PRU00169"/>
    </source>
</evidence>
<dbReference type="PROSITE" id="PS50110">
    <property type="entry name" value="RESPONSE_REGULATORY"/>
    <property type="match status" value="1"/>
</dbReference>
<dbReference type="Proteomes" id="UP000049127">
    <property type="component" value="Unassembled WGS sequence"/>
</dbReference>
<dbReference type="InterPro" id="IPR039420">
    <property type="entry name" value="WalR-like"/>
</dbReference>
<dbReference type="Gene3D" id="3.40.50.2300">
    <property type="match status" value="1"/>
</dbReference>
<dbReference type="RefSeq" id="WP_021125479.1">
    <property type="nucleotide sequence ID" value="NZ_CDNF01000003.1"/>
</dbReference>
<dbReference type="Gene3D" id="1.10.10.10">
    <property type="entry name" value="Winged helix-like DNA-binding domain superfamily/Winged helix DNA-binding domain"/>
    <property type="match status" value="1"/>
</dbReference>
<dbReference type="GO" id="GO:0000976">
    <property type="term" value="F:transcription cis-regulatory region binding"/>
    <property type="evidence" value="ECO:0007669"/>
    <property type="project" value="TreeGrafter"/>
</dbReference>
<dbReference type="SUPFAM" id="SSF52172">
    <property type="entry name" value="CheY-like"/>
    <property type="match status" value="1"/>
</dbReference>
<keyword evidence="2" id="KW-0805">Transcription regulation</keyword>
<dbReference type="InterPro" id="IPR001867">
    <property type="entry name" value="OmpR/PhoB-type_DNA-bd"/>
</dbReference>
<feature type="domain" description="OmpR/PhoB-type" evidence="9">
    <location>
        <begin position="125"/>
        <end position="223"/>
    </location>
</feature>
<evidence type="ECO:0000259" key="8">
    <source>
        <dbReference type="PROSITE" id="PS50110"/>
    </source>
</evidence>
<evidence type="ECO:0000259" key="9">
    <source>
        <dbReference type="PROSITE" id="PS51755"/>
    </source>
</evidence>
<evidence type="ECO:0000256" key="1">
    <source>
        <dbReference type="ARBA" id="ARBA00018672"/>
    </source>
</evidence>
<keyword evidence="12" id="KW-1185">Reference proteome</keyword>
<name>A0A0A1RX67_PARSO</name>
<accession>A0A0A1RX67</accession>
<keyword evidence="3 7" id="KW-0238">DNA-binding</keyword>
<evidence type="ECO:0000256" key="2">
    <source>
        <dbReference type="ARBA" id="ARBA00023015"/>
    </source>
</evidence>
<dbReference type="InterPro" id="IPR011006">
    <property type="entry name" value="CheY-like_superfamily"/>
</dbReference>
<evidence type="ECO:0000256" key="7">
    <source>
        <dbReference type="PROSITE-ProRule" id="PRU01091"/>
    </source>
</evidence>
<keyword evidence="6" id="KW-0597">Phosphoprotein</keyword>
<evidence type="ECO:0000256" key="4">
    <source>
        <dbReference type="ARBA" id="ARBA00023163"/>
    </source>
</evidence>
<dbReference type="Proteomes" id="UP000032811">
    <property type="component" value="Chromosome 1"/>
</dbReference>
<evidence type="ECO:0000313" key="11">
    <source>
        <dbReference type="EMBL" id="CEQ02422.1"/>
    </source>
</evidence>
<organism evidence="11 13">
    <name type="scientific">Paraclostridium sordellii</name>
    <name type="common">Clostridium sordellii</name>
    <dbReference type="NCBI Taxonomy" id="1505"/>
    <lineage>
        <taxon>Bacteria</taxon>
        <taxon>Bacillati</taxon>
        <taxon>Bacillota</taxon>
        <taxon>Clostridia</taxon>
        <taxon>Peptostreptococcales</taxon>
        <taxon>Peptostreptococcaceae</taxon>
        <taxon>Paraclostridium</taxon>
    </lineage>
</organism>
<feature type="DNA-binding region" description="OmpR/PhoB-type" evidence="7">
    <location>
        <begin position="125"/>
        <end position="223"/>
    </location>
</feature>
<dbReference type="GO" id="GO:0032993">
    <property type="term" value="C:protein-DNA complex"/>
    <property type="evidence" value="ECO:0007669"/>
    <property type="project" value="TreeGrafter"/>
</dbReference>
<sequence>MERIFIVEDEPKLREEMVTLLERNGYRCSISEDYANIITNIEDVKPDLVLLDINLPIYDGFYICKELRQNSDIPIIVVTSNKSDMDELLAMNLGADDFVNKPFNPRILLAHIASVLKRAYGKEKDLIITHNDVKLDILKSILSYKGKSIELTRTELGILKLLIENKGNIVPRNEIIRNLWEMEEFVEDNTLTVNVNRIRRKLEDIGLENYLITRRGQGYMVIS</sequence>
<proteinExistence type="predicted"/>
<dbReference type="PROSITE" id="PS51755">
    <property type="entry name" value="OMPR_PHOB"/>
    <property type="match status" value="1"/>
</dbReference>
<dbReference type="InterPro" id="IPR036388">
    <property type="entry name" value="WH-like_DNA-bd_sf"/>
</dbReference>
<keyword evidence="4" id="KW-0804">Transcription</keyword>
<dbReference type="GO" id="GO:0000156">
    <property type="term" value="F:phosphorelay response regulator activity"/>
    <property type="evidence" value="ECO:0007669"/>
    <property type="project" value="TreeGrafter"/>
</dbReference>
<dbReference type="SMART" id="SM00448">
    <property type="entry name" value="REC"/>
    <property type="match status" value="1"/>
</dbReference>
<dbReference type="Gene3D" id="6.10.250.690">
    <property type="match status" value="1"/>
</dbReference>
<dbReference type="Pfam" id="PF00072">
    <property type="entry name" value="Response_reg"/>
    <property type="match status" value="1"/>
</dbReference>